<reference evidence="1 2" key="1">
    <citation type="submission" date="2021-04" db="EMBL/GenBank/DDBJ databases">
        <title>Draft genome sequence of Paenibacillus cisolokensis, LC2-13A.</title>
        <authorList>
            <person name="Uke A."/>
            <person name="Chhe C."/>
            <person name="Baramee S."/>
            <person name="Kosugi A."/>
        </authorList>
    </citation>
    <scope>NUCLEOTIDE SEQUENCE [LARGE SCALE GENOMIC DNA]</scope>
    <source>
        <strain evidence="1 2">LC2-13A</strain>
    </source>
</reference>
<keyword evidence="2" id="KW-1185">Reference proteome</keyword>
<dbReference type="Proteomes" id="UP000680304">
    <property type="component" value="Unassembled WGS sequence"/>
</dbReference>
<organism evidence="1 2">
    <name type="scientific">Paenibacillus cisolokensis</name>
    <dbReference type="NCBI Taxonomy" id="1658519"/>
    <lineage>
        <taxon>Bacteria</taxon>
        <taxon>Bacillati</taxon>
        <taxon>Bacillota</taxon>
        <taxon>Bacilli</taxon>
        <taxon>Bacillales</taxon>
        <taxon>Paenibacillaceae</taxon>
        <taxon>Paenibacillus</taxon>
    </lineage>
</organism>
<accession>A0ABQ4N840</accession>
<sequence length="60" mass="6201">MRAEYEGGKTVDVTSGAVWTSSNSKVATVTAGRIVVTGKGKATVKAIFDGKTATVRITVK</sequence>
<gene>
    <name evidence="1" type="ORF">PACILC2_29150</name>
</gene>
<evidence type="ECO:0000313" key="2">
    <source>
        <dbReference type="Proteomes" id="UP000680304"/>
    </source>
</evidence>
<evidence type="ECO:0008006" key="3">
    <source>
        <dbReference type="Google" id="ProtNLM"/>
    </source>
</evidence>
<evidence type="ECO:0000313" key="1">
    <source>
        <dbReference type="EMBL" id="GIQ64347.1"/>
    </source>
</evidence>
<dbReference type="EMBL" id="BOVJ01000091">
    <property type="protein sequence ID" value="GIQ64347.1"/>
    <property type="molecule type" value="Genomic_DNA"/>
</dbReference>
<proteinExistence type="predicted"/>
<dbReference type="InterPro" id="IPR008964">
    <property type="entry name" value="Invasin/intimin_cell_adhesion"/>
</dbReference>
<dbReference type="SUPFAM" id="SSF49373">
    <property type="entry name" value="Invasin/intimin cell-adhesion fragments"/>
    <property type="match status" value="1"/>
</dbReference>
<dbReference type="Gene3D" id="2.60.40.1080">
    <property type="match status" value="1"/>
</dbReference>
<dbReference type="RefSeq" id="WP_213529102.1">
    <property type="nucleotide sequence ID" value="NZ_BOVJ01000091.1"/>
</dbReference>
<comment type="caution">
    <text evidence="1">The sequence shown here is derived from an EMBL/GenBank/DDBJ whole genome shotgun (WGS) entry which is preliminary data.</text>
</comment>
<protein>
    <recommendedName>
        <fullName evidence="3">BIG2 domain-containing protein</fullName>
    </recommendedName>
</protein>
<name>A0ABQ4N840_9BACL</name>